<name>A0A814NZA8_9BILA</name>
<proteinExistence type="predicted"/>
<dbReference type="EMBL" id="CAJNOU010000835">
    <property type="protein sequence ID" value="CAF1098642.1"/>
    <property type="molecule type" value="Genomic_DNA"/>
</dbReference>
<evidence type="ECO:0000313" key="1">
    <source>
        <dbReference type="EMBL" id="CAF1098642.1"/>
    </source>
</evidence>
<evidence type="ECO:0000313" key="2">
    <source>
        <dbReference type="Proteomes" id="UP000663889"/>
    </source>
</evidence>
<dbReference type="AlphaFoldDB" id="A0A814NZA8"/>
<protein>
    <submittedName>
        <fullName evidence="1">Uncharacterized protein</fullName>
    </submittedName>
</protein>
<dbReference type="Proteomes" id="UP000663889">
    <property type="component" value="Unassembled WGS sequence"/>
</dbReference>
<accession>A0A814NZA8</accession>
<organism evidence="1 2">
    <name type="scientific">Rotaria sordida</name>
    <dbReference type="NCBI Taxonomy" id="392033"/>
    <lineage>
        <taxon>Eukaryota</taxon>
        <taxon>Metazoa</taxon>
        <taxon>Spiralia</taxon>
        <taxon>Gnathifera</taxon>
        <taxon>Rotifera</taxon>
        <taxon>Eurotatoria</taxon>
        <taxon>Bdelloidea</taxon>
        <taxon>Philodinida</taxon>
        <taxon>Philodinidae</taxon>
        <taxon>Rotaria</taxon>
    </lineage>
</organism>
<sequence length="445" mass="51991">MLFLRFYSPEETNDDSLNDNNIIDSILAQDQIFISHPFSSILEQGLTTSIPPTASNTIQQRTTEEYTLENSNPLNVLSRVTIAIAKYPNDATLHNYGDLQMWMYMHTNKRSPVDICQSLNRMFLMQTDRIDHHRLFNLQLICAEVYQTVGDIDQAYCQYNQAEIVAQKLDDRNTIMNYFDIIERDRKQKKLDEIGMKLEFQSEFKCNLIKSRKPRIFNSTSENFLTQLNINNPSPEQCRYIWRQIVLQFVLNSNIAIPSAEWLISYAHCFPRNSLTHANSLYVALNLFLFGYGSRIFQETLNIDVFKMLDDIGHLFEENGNQSKQFSPIHKMAHVWGTAAVAFYLASDQYKYLICASMMRVSFESLGIRFLSSGIESLYILAFKHAWDFFTMMTHDPCIKLILPECINYFRRQLENNLTCITYSTETVNRYVLEVFNVDQTNYRI</sequence>
<reference evidence="1" key="1">
    <citation type="submission" date="2021-02" db="EMBL/GenBank/DDBJ databases">
        <authorList>
            <person name="Nowell W R."/>
        </authorList>
    </citation>
    <scope>NUCLEOTIDE SEQUENCE</scope>
</reference>
<gene>
    <name evidence="1" type="ORF">SEV965_LOCUS15749</name>
</gene>
<comment type="caution">
    <text evidence="1">The sequence shown here is derived from an EMBL/GenBank/DDBJ whole genome shotgun (WGS) entry which is preliminary data.</text>
</comment>